<keyword evidence="1" id="KW-0472">Membrane</keyword>
<feature type="transmembrane region" description="Helical" evidence="1">
    <location>
        <begin position="12"/>
        <end position="36"/>
    </location>
</feature>
<protein>
    <submittedName>
        <fullName evidence="2">Uncharacterized protein</fullName>
    </submittedName>
</protein>
<evidence type="ECO:0000313" key="3">
    <source>
        <dbReference type="Proteomes" id="UP000774326"/>
    </source>
</evidence>
<organism evidence="2 3">
    <name type="scientific">Wickerhamomyces pijperi</name>
    <name type="common">Yeast</name>
    <name type="synonym">Pichia pijperi</name>
    <dbReference type="NCBI Taxonomy" id="599730"/>
    <lineage>
        <taxon>Eukaryota</taxon>
        <taxon>Fungi</taxon>
        <taxon>Dikarya</taxon>
        <taxon>Ascomycota</taxon>
        <taxon>Saccharomycotina</taxon>
        <taxon>Saccharomycetes</taxon>
        <taxon>Phaffomycetales</taxon>
        <taxon>Wickerhamomycetaceae</taxon>
        <taxon>Wickerhamomyces</taxon>
    </lineage>
</organism>
<accession>A0A9P8Q3K9</accession>
<dbReference type="AlphaFoldDB" id="A0A9P8Q3K9"/>
<reference evidence="2" key="2">
    <citation type="submission" date="2021-01" db="EMBL/GenBank/DDBJ databases">
        <authorList>
            <person name="Schikora-Tamarit M.A."/>
        </authorList>
    </citation>
    <scope>NUCLEOTIDE SEQUENCE</scope>
    <source>
        <strain evidence="2">CBS2887</strain>
    </source>
</reference>
<gene>
    <name evidence="2" type="ORF">WICPIJ_005670</name>
</gene>
<comment type="caution">
    <text evidence="2">The sequence shown here is derived from an EMBL/GenBank/DDBJ whole genome shotgun (WGS) entry which is preliminary data.</text>
</comment>
<sequence length="89" mass="10722">MLYSFDFSNWIFVVGELFIIFEILPFFLPLMNSWWINPSSILRDMLTLSVPNLSQLYWKFSKHVKISSLVPIISYEFVDLLAWIEVWER</sequence>
<keyword evidence="3" id="KW-1185">Reference proteome</keyword>
<reference evidence="2" key="1">
    <citation type="journal article" date="2021" name="Open Biol.">
        <title>Shared evolutionary footprints suggest mitochondrial oxidative damage underlies multiple complex I losses in fungi.</title>
        <authorList>
            <person name="Schikora-Tamarit M.A."/>
            <person name="Marcet-Houben M."/>
            <person name="Nosek J."/>
            <person name="Gabaldon T."/>
        </authorList>
    </citation>
    <scope>NUCLEOTIDE SEQUENCE</scope>
    <source>
        <strain evidence="2">CBS2887</strain>
    </source>
</reference>
<dbReference type="Proteomes" id="UP000774326">
    <property type="component" value="Unassembled WGS sequence"/>
</dbReference>
<keyword evidence="1" id="KW-1133">Transmembrane helix</keyword>
<evidence type="ECO:0000313" key="2">
    <source>
        <dbReference type="EMBL" id="KAH3683347.1"/>
    </source>
</evidence>
<evidence type="ECO:0000256" key="1">
    <source>
        <dbReference type="SAM" id="Phobius"/>
    </source>
</evidence>
<proteinExistence type="predicted"/>
<dbReference type="EMBL" id="JAEUBG010003160">
    <property type="protein sequence ID" value="KAH3683347.1"/>
    <property type="molecule type" value="Genomic_DNA"/>
</dbReference>
<name>A0A9P8Q3K9_WICPI</name>
<keyword evidence="1" id="KW-0812">Transmembrane</keyword>